<dbReference type="GO" id="GO:0032934">
    <property type="term" value="F:sterol binding"/>
    <property type="evidence" value="ECO:0007669"/>
    <property type="project" value="InterPro"/>
</dbReference>
<evidence type="ECO:0000256" key="5">
    <source>
        <dbReference type="ARBA" id="ARBA00022448"/>
    </source>
</evidence>
<feature type="signal peptide" evidence="8">
    <location>
        <begin position="1"/>
        <end position="18"/>
    </location>
</feature>
<evidence type="ECO:0000256" key="8">
    <source>
        <dbReference type="SAM" id="SignalP"/>
    </source>
</evidence>
<dbReference type="EMBL" id="CP099423">
    <property type="protein sequence ID" value="USW54703.1"/>
    <property type="molecule type" value="Genomic_DNA"/>
</dbReference>
<dbReference type="Pfam" id="PF02221">
    <property type="entry name" value="E1_DerP2_DerF2"/>
    <property type="match status" value="1"/>
</dbReference>
<evidence type="ECO:0000259" key="9">
    <source>
        <dbReference type="SMART" id="SM00737"/>
    </source>
</evidence>
<dbReference type="GO" id="GO:0032366">
    <property type="term" value="P:intracellular sterol transport"/>
    <property type="evidence" value="ECO:0007669"/>
    <property type="project" value="InterPro"/>
</dbReference>
<gene>
    <name evidence="10" type="ORF">Slin15195_G080220</name>
</gene>
<name>A0A9Q9AZ52_9PEZI</name>
<keyword evidence="11" id="KW-1185">Reference proteome</keyword>
<evidence type="ECO:0000256" key="4">
    <source>
        <dbReference type="ARBA" id="ARBA00016056"/>
    </source>
</evidence>
<dbReference type="InterPro" id="IPR039670">
    <property type="entry name" value="NPC2-like"/>
</dbReference>
<comment type="similarity">
    <text evidence="2">Belongs to the NPC2 family.</text>
</comment>
<keyword evidence="6 8" id="KW-0732">Signal</keyword>
<dbReference type="FunFam" id="2.60.40.770:FF:000004">
    <property type="entry name" value="Phosphatidylglycerol/phosphatidylinositol transfer protein"/>
    <property type="match status" value="1"/>
</dbReference>
<evidence type="ECO:0000256" key="7">
    <source>
        <dbReference type="ARBA" id="ARBA00023055"/>
    </source>
</evidence>
<organism evidence="10 11">
    <name type="scientific">Septoria linicola</name>
    <dbReference type="NCBI Taxonomy" id="215465"/>
    <lineage>
        <taxon>Eukaryota</taxon>
        <taxon>Fungi</taxon>
        <taxon>Dikarya</taxon>
        <taxon>Ascomycota</taxon>
        <taxon>Pezizomycotina</taxon>
        <taxon>Dothideomycetes</taxon>
        <taxon>Dothideomycetidae</taxon>
        <taxon>Mycosphaerellales</taxon>
        <taxon>Mycosphaerellaceae</taxon>
        <taxon>Septoria</taxon>
    </lineage>
</organism>
<evidence type="ECO:0000313" key="10">
    <source>
        <dbReference type="EMBL" id="USW54703.1"/>
    </source>
</evidence>
<dbReference type="AlphaFoldDB" id="A0A9Q9AZ52"/>
<evidence type="ECO:0000313" key="11">
    <source>
        <dbReference type="Proteomes" id="UP001056384"/>
    </source>
</evidence>
<sequence length="176" mass="18730">MKLLSILSSALLATAVTARSTIHKRDDTNLSVPGDNPLEHCKDPKDDILAIKKVDLDPNPPKAGTTLQVTASGVLAEDVEEGAKVHLAVKYGLITIIRQEADLCDTVKKADLECPLKKGDLKLSKDVDLPAQIPPGKYSVEANVVSKDGKDITCLKATVQFSRGGVMGTGLFKEGL</sequence>
<proteinExistence type="inferred from homology"/>
<comment type="subunit">
    <text evidence="3">Monomer.</text>
</comment>
<accession>A0A9Q9AZ52</accession>
<evidence type="ECO:0000256" key="3">
    <source>
        <dbReference type="ARBA" id="ARBA00011245"/>
    </source>
</evidence>
<dbReference type="CDD" id="cd00917">
    <property type="entry name" value="PG-PI_TP"/>
    <property type="match status" value="1"/>
</dbReference>
<dbReference type="InterPro" id="IPR033917">
    <property type="entry name" value="ML_PG-PI_TP"/>
</dbReference>
<evidence type="ECO:0000256" key="2">
    <source>
        <dbReference type="ARBA" id="ARBA00006370"/>
    </source>
</evidence>
<reference evidence="10" key="1">
    <citation type="submission" date="2022-06" db="EMBL/GenBank/DDBJ databases">
        <title>Complete genome sequences of two strains of the flax pathogen Septoria linicola.</title>
        <authorList>
            <person name="Lapalu N."/>
            <person name="Simon A."/>
            <person name="Demenou B."/>
            <person name="Paumier D."/>
            <person name="Guillot M.-P."/>
            <person name="Gout L."/>
            <person name="Valade R."/>
        </authorList>
    </citation>
    <scope>NUCLEOTIDE SEQUENCE</scope>
    <source>
        <strain evidence="10">SE15195</strain>
    </source>
</reference>
<feature type="chain" id="PRO_5040296209" description="Phosphatidylglycerol/phosphatidylinositol transfer protein" evidence="8">
    <location>
        <begin position="19"/>
        <end position="176"/>
    </location>
</feature>
<dbReference type="PANTHER" id="PTHR11306:SF0">
    <property type="entry name" value="PHOSPHATIDYLGLYCEROL_PHOSPHATIDYLINOSITOL TRANSFER PROTEIN"/>
    <property type="match status" value="1"/>
</dbReference>
<dbReference type="InterPro" id="IPR014756">
    <property type="entry name" value="Ig_E-set"/>
</dbReference>
<dbReference type="Proteomes" id="UP001056384">
    <property type="component" value="Chromosome 6"/>
</dbReference>
<dbReference type="SMART" id="SM00737">
    <property type="entry name" value="ML"/>
    <property type="match status" value="1"/>
</dbReference>
<keyword evidence="5" id="KW-0813">Transport</keyword>
<comment type="function">
    <text evidence="1">Catalyzes the intermembrane transfer of phosphatidylglycerol and phosphatidylinositol.</text>
</comment>
<dbReference type="SUPFAM" id="SSF81296">
    <property type="entry name" value="E set domains"/>
    <property type="match status" value="1"/>
</dbReference>
<keyword evidence="7" id="KW-0445">Lipid transport</keyword>
<dbReference type="PANTHER" id="PTHR11306">
    <property type="entry name" value="NIEMANN PICK TYPE C2 PROTEIN NPC2-RELATED"/>
    <property type="match status" value="1"/>
</dbReference>
<dbReference type="Gene3D" id="2.60.40.770">
    <property type="match status" value="1"/>
</dbReference>
<evidence type="ECO:0000256" key="6">
    <source>
        <dbReference type="ARBA" id="ARBA00022729"/>
    </source>
</evidence>
<feature type="domain" description="MD-2-related lipid-recognition" evidence="9">
    <location>
        <begin position="38"/>
        <end position="159"/>
    </location>
</feature>
<evidence type="ECO:0000256" key="1">
    <source>
        <dbReference type="ARBA" id="ARBA00002053"/>
    </source>
</evidence>
<protein>
    <recommendedName>
        <fullName evidence="4">Phosphatidylglycerol/phosphatidylinositol transfer protein</fullName>
    </recommendedName>
</protein>
<dbReference type="InterPro" id="IPR003172">
    <property type="entry name" value="ML_dom"/>
</dbReference>